<accession>A0A5B9D6R0</accession>
<dbReference type="AlphaFoldDB" id="A0A5B9D6R0"/>
<dbReference type="RefSeq" id="WP_147661430.1">
    <property type="nucleotide sequence ID" value="NZ_CP042905.2"/>
</dbReference>
<dbReference type="KEGG" id="psyt:DSAG12_00290"/>
<proteinExistence type="predicted"/>
<sequence length="61" mass="7189">MKDQKNEDAKNEPVQDLSPEILYENPTVQNLLKFMEPDSPYFVTIRISDPENPEDTQLYFL</sequence>
<gene>
    <name evidence="1" type="ORF">DSAG12_00290</name>
</gene>
<evidence type="ECO:0000313" key="2">
    <source>
        <dbReference type="Proteomes" id="UP000321408"/>
    </source>
</evidence>
<reference evidence="1 2" key="2">
    <citation type="journal article" date="2024" name="Int. J. Syst. Evol. Microbiol.">
        <title>Promethearchaeum syntrophicum gen. nov., sp. nov., an anaerobic, obligately syntrophic archaeon, the first isolate of the lineage 'Asgard' archaea, and proposal of the new archaeal phylum Promethearchaeota phyl. nov. and kingdom Promethearchaeati regn. nov.</title>
        <authorList>
            <person name="Imachi H."/>
            <person name="Nobu M.K."/>
            <person name="Kato S."/>
            <person name="Takaki Y."/>
            <person name="Miyazaki M."/>
            <person name="Miyata M."/>
            <person name="Ogawara M."/>
            <person name="Saito Y."/>
            <person name="Sakai S."/>
            <person name="Tahara Y.O."/>
            <person name="Takano Y."/>
            <person name="Tasumi E."/>
            <person name="Uematsu K."/>
            <person name="Yoshimura T."/>
            <person name="Itoh T."/>
            <person name="Ohkuma M."/>
            <person name="Takai K."/>
        </authorList>
    </citation>
    <scope>NUCLEOTIDE SEQUENCE [LARGE SCALE GENOMIC DNA]</scope>
    <source>
        <strain evidence="1 2">MK-D1</strain>
    </source>
</reference>
<keyword evidence="2" id="KW-1185">Reference proteome</keyword>
<dbReference type="Proteomes" id="UP000321408">
    <property type="component" value="Chromosome"/>
</dbReference>
<organism evidence="1 2">
    <name type="scientific">Promethearchaeum syntrophicum</name>
    <dbReference type="NCBI Taxonomy" id="2594042"/>
    <lineage>
        <taxon>Archaea</taxon>
        <taxon>Promethearchaeati</taxon>
        <taxon>Promethearchaeota</taxon>
        <taxon>Promethearchaeia</taxon>
        <taxon>Promethearchaeales</taxon>
        <taxon>Promethearchaeaceae</taxon>
        <taxon>Promethearchaeum</taxon>
    </lineage>
</organism>
<dbReference type="EMBL" id="CP042905">
    <property type="protein sequence ID" value="QEE14477.1"/>
    <property type="molecule type" value="Genomic_DNA"/>
</dbReference>
<protein>
    <submittedName>
        <fullName evidence="1">Uncharacterized protein</fullName>
    </submittedName>
</protein>
<dbReference type="GeneID" id="41328293"/>
<evidence type="ECO:0000313" key="1">
    <source>
        <dbReference type="EMBL" id="QEE14477.1"/>
    </source>
</evidence>
<reference evidence="1 2" key="1">
    <citation type="journal article" date="2020" name="Nature">
        <title>Isolation of an archaeon at the prokaryote-eukaryote interface.</title>
        <authorList>
            <person name="Imachi H."/>
            <person name="Nobu M.K."/>
            <person name="Nakahara N."/>
            <person name="Morono Y."/>
            <person name="Ogawara M."/>
            <person name="Takaki Y."/>
            <person name="Takano Y."/>
            <person name="Uematsu K."/>
            <person name="Ikuta T."/>
            <person name="Ito M."/>
            <person name="Matsui Y."/>
            <person name="Miyazaki M."/>
            <person name="Murata K."/>
            <person name="Saito Y."/>
            <person name="Sakai S."/>
            <person name="Song C."/>
            <person name="Tasumi E."/>
            <person name="Yamanaka Y."/>
            <person name="Yamaguchi T."/>
            <person name="Kamagata Y."/>
            <person name="Tamaki H."/>
            <person name="Takai K."/>
        </authorList>
    </citation>
    <scope>NUCLEOTIDE SEQUENCE [LARGE SCALE GENOMIC DNA]</scope>
    <source>
        <strain evidence="1 2">MK-D1</strain>
    </source>
</reference>
<name>A0A5B9D6R0_9ARCH</name>